<dbReference type="GO" id="GO:0005737">
    <property type="term" value="C:cytoplasm"/>
    <property type="evidence" value="ECO:0007669"/>
    <property type="project" value="TreeGrafter"/>
</dbReference>
<dbReference type="AlphaFoldDB" id="A0AA42CLT2"/>
<dbReference type="SUPFAM" id="SSF51735">
    <property type="entry name" value="NAD(P)-binding Rossmann-fold domains"/>
    <property type="match status" value="1"/>
</dbReference>
<feature type="domain" description="NAD-dependent epimerase/dehydratase" evidence="5">
    <location>
        <begin position="28"/>
        <end position="278"/>
    </location>
</feature>
<dbReference type="GO" id="GO:0070403">
    <property type="term" value="F:NAD+ binding"/>
    <property type="evidence" value="ECO:0007669"/>
    <property type="project" value="InterPro"/>
</dbReference>
<proteinExistence type="predicted"/>
<sequence length="360" mass="40679">MTNPILVEDLSRIHAAIGQRDRFDGSTVVMTGCAGFLGFYFMNYLVRYADELGIKKVIGLDTFLLDKPAWLTELAERYPAKLDLRHFNIATDDLTTLDGAVDARYVIHGASIASPTFYRQYPVETIDANIWGLRRILDVYRGRDTLKGLLFFSSSEIYGDPSPDAIPTDEEYRGNVSCHGPRACYDESKRFGETMAWVYSRQFGMPITVARPFNNYGPGMRLGDKRLPADFAKCVLENRDIVILSNGAPTRTFCYVSDAITGYLLCLLYGKYDYFNIGIEKPETSVRDLATFYQSSGKPLFGYSGKVIFETSDDPEYMTDNPNRRCPVITKARTVLGYDPTILVEEGVGRYLRFLQHEKA</sequence>
<dbReference type="Pfam" id="PF01370">
    <property type="entry name" value="Epimerase"/>
    <property type="match status" value="1"/>
</dbReference>
<dbReference type="Proteomes" id="UP001165667">
    <property type="component" value="Unassembled WGS sequence"/>
</dbReference>
<dbReference type="EMBL" id="JAMOIM010000003">
    <property type="protein sequence ID" value="MCW6507712.1"/>
    <property type="molecule type" value="Genomic_DNA"/>
</dbReference>
<evidence type="ECO:0000313" key="7">
    <source>
        <dbReference type="Proteomes" id="UP001165667"/>
    </source>
</evidence>
<dbReference type="GO" id="GO:0042732">
    <property type="term" value="P:D-xylose metabolic process"/>
    <property type="evidence" value="ECO:0007669"/>
    <property type="project" value="InterPro"/>
</dbReference>
<evidence type="ECO:0000256" key="1">
    <source>
        <dbReference type="ARBA" id="ARBA00001911"/>
    </source>
</evidence>
<protein>
    <submittedName>
        <fullName evidence="6">NAD-dependent epimerase/dehydratase family protein</fullName>
    </submittedName>
</protein>
<evidence type="ECO:0000256" key="3">
    <source>
        <dbReference type="ARBA" id="ARBA00023027"/>
    </source>
</evidence>
<comment type="caution">
    <text evidence="6">The sequence shown here is derived from an EMBL/GenBank/DDBJ whole genome shotgun (WGS) entry which is preliminary data.</text>
</comment>
<organism evidence="6 7">
    <name type="scientific">Lichenifustis flavocetrariae</name>
    <dbReference type="NCBI Taxonomy" id="2949735"/>
    <lineage>
        <taxon>Bacteria</taxon>
        <taxon>Pseudomonadati</taxon>
        <taxon>Pseudomonadota</taxon>
        <taxon>Alphaproteobacteria</taxon>
        <taxon>Hyphomicrobiales</taxon>
        <taxon>Lichenihabitantaceae</taxon>
        <taxon>Lichenifustis</taxon>
    </lineage>
</organism>
<keyword evidence="2" id="KW-0210">Decarboxylase</keyword>
<evidence type="ECO:0000313" key="6">
    <source>
        <dbReference type="EMBL" id="MCW6507712.1"/>
    </source>
</evidence>
<accession>A0AA42CLT2</accession>
<name>A0AA42CLT2_9HYPH</name>
<keyword evidence="7" id="KW-1185">Reference proteome</keyword>
<dbReference type="InterPro" id="IPR036291">
    <property type="entry name" value="NAD(P)-bd_dom_sf"/>
</dbReference>
<dbReference type="Gene3D" id="3.40.50.720">
    <property type="entry name" value="NAD(P)-binding Rossmann-like Domain"/>
    <property type="match status" value="1"/>
</dbReference>
<dbReference type="InterPro" id="IPR001509">
    <property type="entry name" value="Epimerase_deHydtase"/>
</dbReference>
<evidence type="ECO:0000256" key="2">
    <source>
        <dbReference type="ARBA" id="ARBA00022793"/>
    </source>
</evidence>
<dbReference type="PANTHER" id="PTHR43078">
    <property type="entry name" value="UDP-GLUCURONIC ACID DECARBOXYLASE-RELATED"/>
    <property type="match status" value="1"/>
</dbReference>
<reference evidence="6" key="1">
    <citation type="submission" date="2022-05" db="EMBL/GenBank/DDBJ databases">
        <authorList>
            <person name="Pankratov T."/>
        </authorList>
    </citation>
    <scope>NUCLEOTIDE SEQUENCE</scope>
    <source>
        <strain evidence="6">BP6-180914</strain>
    </source>
</reference>
<gene>
    <name evidence="6" type="ORF">M8523_06705</name>
</gene>
<dbReference type="InterPro" id="IPR044516">
    <property type="entry name" value="UXS-like"/>
</dbReference>
<comment type="cofactor">
    <cofactor evidence="1">
        <name>NAD(+)</name>
        <dbReference type="ChEBI" id="CHEBI:57540"/>
    </cofactor>
</comment>
<evidence type="ECO:0000256" key="4">
    <source>
        <dbReference type="ARBA" id="ARBA00023239"/>
    </source>
</evidence>
<dbReference type="GO" id="GO:0048040">
    <property type="term" value="F:UDP-glucuronate decarboxylase activity"/>
    <property type="evidence" value="ECO:0007669"/>
    <property type="project" value="TreeGrafter"/>
</dbReference>
<keyword evidence="4" id="KW-0456">Lyase</keyword>
<keyword evidence="3" id="KW-0520">NAD</keyword>
<evidence type="ECO:0000259" key="5">
    <source>
        <dbReference type="Pfam" id="PF01370"/>
    </source>
</evidence>
<dbReference type="PANTHER" id="PTHR43078:SF6">
    <property type="entry name" value="UDP-GLUCURONIC ACID DECARBOXYLASE 1"/>
    <property type="match status" value="1"/>
</dbReference>
<dbReference type="RefSeq" id="WP_282584073.1">
    <property type="nucleotide sequence ID" value="NZ_JAMOIM010000003.1"/>
</dbReference>